<comment type="catalytic activity">
    <reaction evidence="24">
        <text>[GlcNAc-(1-&gt;4)-Mur2Ac(oyl-L-Ala-gamma-D-Glu-L-Lys-D-Ala-D-Ala)](n)-di-trans,octa-cis-undecaprenyl diphosphate + beta-D-GlcNAc-(1-&gt;4)-Mur2Ac(oyl-L-Ala-gamma-D-Glu-L-Lys-D-Ala-D-Ala)-di-trans,octa-cis-undecaprenyl diphosphate = [GlcNAc-(1-&gt;4)-Mur2Ac(oyl-L-Ala-gamma-D-Glu-L-Lys-D-Ala-D-Ala)](n+1)-di-trans,octa-cis-undecaprenyl diphosphate + di-trans,octa-cis-undecaprenyl diphosphate + H(+)</text>
        <dbReference type="Rhea" id="RHEA:23708"/>
        <dbReference type="Rhea" id="RHEA-COMP:9602"/>
        <dbReference type="Rhea" id="RHEA-COMP:9603"/>
        <dbReference type="ChEBI" id="CHEBI:15378"/>
        <dbReference type="ChEBI" id="CHEBI:58405"/>
        <dbReference type="ChEBI" id="CHEBI:60033"/>
        <dbReference type="ChEBI" id="CHEBI:78435"/>
        <dbReference type="EC" id="2.4.99.28"/>
    </reaction>
</comment>
<feature type="compositionally biased region" description="Low complexity" evidence="26">
    <location>
        <begin position="955"/>
        <end position="990"/>
    </location>
</feature>
<dbReference type="GO" id="GO:0009252">
    <property type="term" value="P:peptidoglycan biosynthetic process"/>
    <property type="evidence" value="ECO:0007669"/>
    <property type="project" value="UniProtKB-KW"/>
</dbReference>
<evidence type="ECO:0000256" key="22">
    <source>
        <dbReference type="ARBA" id="ARBA00034000"/>
    </source>
</evidence>
<organism evidence="29 30">
    <name type="scientific">Wansuia hejianensis</name>
    <dbReference type="NCBI Taxonomy" id="2763667"/>
    <lineage>
        <taxon>Bacteria</taxon>
        <taxon>Bacillati</taxon>
        <taxon>Bacillota</taxon>
        <taxon>Clostridia</taxon>
        <taxon>Lachnospirales</taxon>
        <taxon>Lachnospiraceae</taxon>
        <taxon>Wansuia</taxon>
    </lineage>
</organism>
<dbReference type="Gene3D" id="3.40.710.10">
    <property type="entry name" value="DD-peptidase/beta-lactamase superfamily"/>
    <property type="match status" value="2"/>
</dbReference>
<protein>
    <recommendedName>
        <fullName evidence="7">Penicillin-binding protein 1A</fullName>
        <ecNumber evidence="23">2.4.99.28</ecNumber>
        <ecNumber evidence="6">3.4.16.4</ecNumber>
    </recommendedName>
</protein>
<accession>A0A926EYJ4</accession>
<feature type="domain" description="Penicillin-binding protein transpeptidase" evidence="27">
    <location>
        <begin position="526"/>
        <end position="781"/>
    </location>
</feature>
<evidence type="ECO:0000256" key="11">
    <source>
        <dbReference type="ARBA" id="ARBA00022679"/>
    </source>
</evidence>
<dbReference type="InterPro" id="IPR036950">
    <property type="entry name" value="PBP_transglycosylase"/>
</dbReference>
<keyword evidence="9" id="KW-0645">Protease</keyword>
<comment type="subcellular location">
    <subcellularLocation>
        <location evidence="2">Cell membrane</location>
        <topology evidence="2">Single-pass type II membrane protein</topology>
    </subcellularLocation>
</comment>
<dbReference type="InterPro" id="IPR001264">
    <property type="entry name" value="Glyco_trans_51"/>
</dbReference>
<evidence type="ECO:0000313" key="29">
    <source>
        <dbReference type="EMBL" id="MBC8590738.1"/>
    </source>
</evidence>
<dbReference type="GO" id="GO:0008955">
    <property type="term" value="F:peptidoglycan glycosyltransferase activity"/>
    <property type="evidence" value="ECO:0007669"/>
    <property type="project" value="UniProtKB-EC"/>
</dbReference>
<dbReference type="EMBL" id="JACRTK010000002">
    <property type="protein sequence ID" value="MBC8590738.1"/>
    <property type="molecule type" value="Genomic_DNA"/>
</dbReference>
<dbReference type="GO" id="GO:0005886">
    <property type="term" value="C:plasma membrane"/>
    <property type="evidence" value="ECO:0007669"/>
    <property type="project" value="UniProtKB-SubCell"/>
</dbReference>
<evidence type="ECO:0000256" key="17">
    <source>
        <dbReference type="ARBA" id="ARBA00022989"/>
    </source>
</evidence>
<keyword evidence="20" id="KW-0511">Multifunctional enzyme</keyword>
<dbReference type="InterPro" id="IPR050396">
    <property type="entry name" value="Glycosyltr_51/Transpeptidase"/>
</dbReference>
<keyword evidence="15" id="KW-0735">Signal-anchor</keyword>
<dbReference type="PANTHER" id="PTHR32282">
    <property type="entry name" value="BINDING PROTEIN TRANSPEPTIDASE, PUTATIVE-RELATED"/>
    <property type="match status" value="1"/>
</dbReference>
<feature type="compositionally biased region" description="Acidic residues" evidence="26">
    <location>
        <begin position="942"/>
        <end position="954"/>
    </location>
</feature>
<dbReference type="Proteomes" id="UP000601522">
    <property type="component" value="Unassembled WGS sequence"/>
</dbReference>
<keyword evidence="30" id="KW-1185">Reference proteome</keyword>
<evidence type="ECO:0000256" key="21">
    <source>
        <dbReference type="ARBA" id="ARBA00023316"/>
    </source>
</evidence>
<evidence type="ECO:0000256" key="20">
    <source>
        <dbReference type="ARBA" id="ARBA00023268"/>
    </source>
</evidence>
<comment type="similarity">
    <text evidence="5">In the N-terminal section; belongs to the glycosyltransferase 51 family.</text>
</comment>
<feature type="domain" description="Glycosyl transferase family 51" evidence="28">
    <location>
        <begin position="75"/>
        <end position="245"/>
    </location>
</feature>
<dbReference type="SUPFAM" id="SSF56601">
    <property type="entry name" value="beta-lactamase/transpeptidase-like"/>
    <property type="match status" value="1"/>
</dbReference>
<dbReference type="GO" id="GO:0008360">
    <property type="term" value="P:regulation of cell shape"/>
    <property type="evidence" value="ECO:0007669"/>
    <property type="project" value="UniProtKB-KW"/>
</dbReference>
<dbReference type="GO" id="GO:0006508">
    <property type="term" value="P:proteolysis"/>
    <property type="evidence" value="ECO:0007669"/>
    <property type="project" value="UniProtKB-KW"/>
</dbReference>
<keyword evidence="19" id="KW-0046">Antibiotic resistance</keyword>
<evidence type="ECO:0000256" key="2">
    <source>
        <dbReference type="ARBA" id="ARBA00004401"/>
    </source>
</evidence>
<comment type="caution">
    <text evidence="29">The sequence shown here is derived from an EMBL/GenBank/DDBJ whole genome shotgun (WGS) entry which is preliminary data.</text>
</comment>
<name>A0A926EYJ4_9FIRM</name>
<comment type="similarity">
    <text evidence="4">In the C-terminal section; belongs to the transpeptidase family.</text>
</comment>
<comment type="catalytic activity">
    <reaction evidence="22">
        <text>Preferential cleavage: (Ac)2-L-Lys-D-Ala-|-D-Ala. Also transpeptidation of peptidyl-alanyl moieties that are N-acyl substituents of D-alanine.</text>
        <dbReference type="EC" id="3.4.16.4"/>
    </reaction>
</comment>
<evidence type="ECO:0000256" key="12">
    <source>
        <dbReference type="ARBA" id="ARBA00022692"/>
    </source>
</evidence>
<dbReference type="InterPro" id="IPR001460">
    <property type="entry name" value="PCN-bd_Tpept"/>
</dbReference>
<dbReference type="InterPro" id="IPR012338">
    <property type="entry name" value="Beta-lactam/transpept-like"/>
</dbReference>
<dbReference type="EC" id="2.4.99.28" evidence="23"/>
<dbReference type="InterPro" id="IPR023346">
    <property type="entry name" value="Lysozyme-like_dom_sf"/>
</dbReference>
<evidence type="ECO:0000256" key="24">
    <source>
        <dbReference type="ARBA" id="ARBA00049902"/>
    </source>
</evidence>
<evidence type="ECO:0000256" key="3">
    <source>
        <dbReference type="ARBA" id="ARBA00004752"/>
    </source>
</evidence>
<evidence type="ECO:0000256" key="19">
    <source>
        <dbReference type="ARBA" id="ARBA00023251"/>
    </source>
</evidence>
<keyword evidence="18" id="KW-0472">Membrane</keyword>
<dbReference type="GO" id="GO:0008658">
    <property type="term" value="F:penicillin binding"/>
    <property type="evidence" value="ECO:0007669"/>
    <property type="project" value="InterPro"/>
</dbReference>
<evidence type="ECO:0000256" key="15">
    <source>
        <dbReference type="ARBA" id="ARBA00022968"/>
    </source>
</evidence>
<comment type="function">
    <text evidence="1">Cell wall formation. Synthesis of cross-linked peptidoglycan from the lipid intermediates. The enzyme has a penicillin-insensitive transglycosylase N-terminal domain (formation of linear glycan strands) and a penicillin-sensitive transpeptidase C-terminal domain (cross-linking of the peptide subunits).</text>
</comment>
<keyword evidence="10" id="KW-0328">Glycosyltransferase</keyword>
<dbReference type="Pfam" id="PF00905">
    <property type="entry name" value="Transpeptidase"/>
    <property type="match status" value="1"/>
</dbReference>
<dbReference type="EC" id="3.4.16.4" evidence="6"/>
<dbReference type="SUPFAM" id="SSF53955">
    <property type="entry name" value="Lysozyme-like"/>
    <property type="match status" value="1"/>
</dbReference>
<dbReference type="RefSeq" id="WP_249323574.1">
    <property type="nucleotide sequence ID" value="NZ_JACRTK010000002.1"/>
</dbReference>
<dbReference type="GO" id="GO:0071555">
    <property type="term" value="P:cell wall organization"/>
    <property type="evidence" value="ECO:0007669"/>
    <property type="project" value="UniProtKB-KW"/>
</dbReference>
<keyword evidence="12" id="KW-0812">Transmembrane</keyword>
<keyword evidence="14" id="KW-0133">Cell shape</keyword>
<evidence type="ECO:0000256" key="26">
    <source>
        <dbReference type="SAM" id="MobiDB-lite"/>
    </source>
</evidence>
<dbReference type="GO" id="GO:0009002">
    <property type="term" value="F:serine-type D-Ala-D-Ala carboxypeptidase activity"/>
    <property type="evidence" value="ECO:0007669"/>
    <property type="project" value="UniProtKB-EC"/>
</dbReference>
<evidence type="ECO:0000256" key="13">
    <source>
        <dbReference type="ARBA" id="ARBA00022801"/>
    </source>
</evidence>
<evidence type="ECO:0000256" key="6">
    <source>
        <dbReference type="ARBA" id="ARBA00012448"/>
    </source>
</evidence>
<evidence type="ECO:0000256" key="1">
    <source>
        <dbReference type="ARBA" id="ARBA00002624"/>
    </source>
</evidence>
<feature type="region of interest" description="Disordered" evidence="26">
    <location>
        <begin position="937"/>
        <end position="996"/>
    </location>
</feature>
<keyword evidence="13" id="KW-0378">Hydrolase</keyword>
<evidence type="ECO:0000256" key="8">
    <source>
        <dbReference type="ARBA" id="ARBA00022645"/>
    </source>
</evidence>
<comment type="pathway">
    <text evidence="3">Cell wall biogenesis; peptidoglycan biosynthesis.</text>
</comment>
<dbReference type="NCBIfam" id="TIGR02074">
    <property type="entry name" value="PBP_1a_fam"/>
    <property type="match status" value="1"/>
</dbReference>
<evidence type="ECO:0000259" key="28">
    <source>
        <dbReference type="Pfam" id="PF00912"/>
    </source>
</evidence>
<evidence type="ECO:0000256" key="18">
    <source>
        <dbReference type="ARBA" id="ARBA00023136"/>
    </source>
</evidence>
<evidence type="ECO:0000256" key="7">
    <source>
        <dbReference type="ARBA" id="ARBA00018638"/>
    </source>
</evidence>
<comment type="pathway">
    <text evidence="25">Glycan biosynthesis.</text>
</comment>
<dbReference type="GO" id="GO:0046677">
    <property type="term" value="P:response to antibiotic"/>
    <property type="evidence" value="ECO:0007669"/>
    <property type="project" value="UniProtKB-KW"/>
</dbReference>
<evidence type="ECO:0000256" key="14">
    <source>
        <dbReference type="ARBA" id="ARBA00022960"/>
    </source>
</evidence>
<keyword evidence="11" id="KW-0808">Transferase</keyword>
<reference evidence="29 30" key="1">
    <citation type="submission" date="2020-08" db="EMBL/GenBank/DDBJ databases">
        <title>Genome public.</title>
        <authorList>
            <person name="Liu C."/>
            <person name="Sun Q."/>
        </authorList>
    </citation>
    <scope>NUCLEOTIDE SEQUENCE [LARGE SCALE GENOMIC DNA]</scope>
    <source>
        <strain evidence="29 30">NSJ-26</strain>
    </source>
</reference>
<keyword evidence="16" id="KW-0573">Peptidoglycan synthesis</keyword>
<dbReference type="Pfam" id="PF00912">
    <property type="entry name" value="Transgly"/>
    <property type="match status" value="1"/>
</dbReference>
<dbReference type="AlphaFoldDB" id="A0A926EYJ4"/>
<evidence type="ECO:0000313" key="30">
    <source>
        <dbReference type="Proteomes" id="UP000601522"/>
    </source>
</evidence>
<dbReference type="Gene3D" id="1.10.3810.10">
    <property type="entry name" value="Biosynthetic peptidoglycan transglycosylase-like"/>
    <property type="match status" value="1"/>
</dbReference>
<keyword evidence="21" id="KW-0961">Cell wall biogenesis/degradation</keyword>
<keyword evidence="17" id="KW-1133">Transmembrane helix</keyword>
<evidence type="ECO:0000256" key="5">
    <source>
        <dbReference type="ARBA" id="ARBA00007739"/>
    </source>
</evidence>
<evidence type="ECO:0000256" key="25">
    <source>
        <dbReference type="ARBA" id="ARBA00060592"/>
    </source>
</evidence>
<keyword evidence="8" id="KW-0121">Carboxypeptidase</keyword>
<evidence type="ECO:0000256" key="9">
    <source>
        <dbReference type="ARBA" id="ARBA00022670"/>
    </source>
</evidence>
<sequence>MSKDNNNKKRNNKKKSKNSFTKYLKIFVLVILILGVLSGGVIAGISLSIIKDAPEIDPTKINASLSQTSSIYDNDGKLIEKIETAEYRTFVSLDKIPKDLQNAFIAIEDERFYDHPGIDPKGIVGSAMENLKSDGIVRGASTITQQLVKNVYLNSDKKWSRKIKEAYLALQVERVLEKDQILESYLNRNFFGQNAYGVQEAAQTYFSKDVEDLTLAESALFAGVVKSTQQFQPYIRVKPENFDSNKDYQVGEADVLGEKYILVFNEKSVERQKIVLAKMLDLGMISKEEYDSALKEDIKANLKPGQKKITDITSYFTDYVKTQVIDALVSQLGYSKEQAKEELFAGGLQIYSTIDVNLQQELEDVYENFTNILVGNTNGARAPILIDWRLNRDGNIIDESGRTIYYRKNNLLNDDSDLVIEKGTYEIKDNGDLSIKNNKLTIYPKHIDIADYYRIDDKKNLVTHTVGSIVIPEGEFTTSNNKELIITKGFLDKTENFYNIDQNKNLIINGKYFYQDKEGIVQPQSATVISDYRTGHIKAIVGGRDIDGNRILNRATDSQRQPGSTIKPISVYLPALDNGYTAATAIDDIPYTKGNWTPRNWYRGYRGIHTLRQSVEQSVNVNSVKTVEDLGSKTIMNYLEKMGIINKANPAKDNFITSEENSKENDENLSSLALGGMTKGLTPLEVTAAFGAIANDGVYIEPISFTKVLDRDGNILIDNIPKETVVTSPQIAYIMKDILRTTVTNGLAGSARLSNMVVAGKTGTTQNAADIWFVGFTPYYVSGVWIGNDSPKITINQTSGTAARLWQNIMTRAHTDLARKASFDRPEGIVSANICTQSGLLATPTCSLDPRHVIKTEIFAKGTVPRKHCDIHVEAEVCKITGKLANKYCPTEDVIKQAFIQRIPPYIPSEHNNIVPADFKFTLPTQVCDKHNILSIILPDPDKDDDDKNIDDPNENNNNEDNNENNSGNENNDNEGNNNDNDNNNDSNNRGNRRNN</sequence>
<dbReference type="PANTHER" id="PTHR32282:SF33">
    <property type="entry name" value="PEPTIDOGLYCAN GLYCOSYLTRANSFERASE"/>
    <property type="match status" value="1"/>
</dbReference>
<evidence type="ECO:0000256" key="16">
    <source>
        <dbReference type="ARBA" id="ARBA00022984"/>
    </source>
</evidence>
<evidence type="ECO:0000256" key="10">
    <source>
        <dbReference type="ARBA" id="ARBA00022676"/>
    </source>
</evidence>
<gene>
    <name evidence="29" type="ORF">H8689_06270</name>
</gene>
<dbReference type="FunFam" id="1.10.3810.10:FF:000001">
    <property type="entry name" value="Penicillin-binding protein 1A"/>
    <property type="match status" value="1"/>
</dbReference>
<evidence type="ECO:0000256" key="4">
    <source>
        <dbReference type="ARBA" id="ARBA00007090"/>
    </source>
</evidence>
<proteinExistence type="inferred from homology"/>
<evidence type="ECO:0000259" key="27">
    <source>
        <dbReference type="Pfam" id="PF00905"/>
    </source>
</evidence>
<evidence type="ECO:0000256" key="23">
    <source>
        <dbReference type="ARBA" id="ARBA00044770"/>
    </source>
</evidence>